<evidence type="ECO:0008006" key="4">
    <source>
        <dbReference type="Google" id="ProtNLM"/>
    </source>
</evidence>
<protein>
    <recommendedName>
        <fullName evidence="4">Helicase C-terminal domain-containing protein</fullName>
    </recommendedName>
</protein>
<dbReference type="Gene3D" id="3.40.50.300">
    <property type="entry name" value="P-loop containing nucleotide triphosphate hydrolases"/>
    <property type="match status" value="1"/>
</dbReference>
<proteinExistence type="predicted"/>
<accession>A0A2G9T473</accession>
<dbReference type="OrthoDB" id="10261904at2759"/>
<keyword evidence="3" id="KW-1185">Reference proteome</keyword>
<feature type="non-terminal residue" evidence="2">
    <location>
        <position position="1"/>
    </location>
</feature>
<gene>
    <name evidence="2" type="ORF">TELCIR_25926</name>
</gene>
<dbReference type="AlphaFoldDB" id="A0A2G9T473"/>
<evidence type="ECO:0000256" key="1">
    <source>
        <dbReference type="SAM" id="MobiDB-lite"/>
    </source>
</evidence>
<dbReference type="InterPro" id="IPR027417">
    <property type="entry name" value="P-loop_NTPase"/>
</dbReference>
<evidence type="ECO:0000313" key="3">
    <source>
        <dbReference type="Proteomes" id="UP000230423"/>
    </source>
</evidence>
<reference evidence="2 3" key="1">
    <citation type="submission" date="2015-09" db="EMBL/GenBank/DDBJ databases">
        <title>Draft genome of the parasitic nematode Teladorsagia circumcincta isolate WARC Sus (inbred).</title>
        <authorList>
            <person name="Mitreva M."/>
        </authorList>
    </citation>
    <scope>NUCLEOTIDE SEQUENCE [LARGE SCALE GENOMIC DNA]</scope>
    <source>
        <strain evidence="2 3">S</strain>
    </source>
</reference>
<dbReference type="EMBL" id="KZ426626">
    <property type="protein sequence ID" value="PIO52764.1"/>
    <property type="molecule type" value="Genomic_DNA"/>
</dbReference>
<organism evidence="2 3">
    <name type="scientific">Teladorsagia circumcincta</name>
    <name type="common">Brown stomach worm</name>
    <name type="synonym">Ostertagia circumcincta</name>
    <dbReference type="NCBI Taxonomy" id="45464"/>
    <lineage>
        <taxon>Eukaryota</taxon>
        <taxon>Metazoa</taxon>
        <taxon>Ecdysozoa</taxon>
        <taxon>Nematoda</taxon>
        <taxon>Chromadorea</taxon>
        <taxon>Rhabditida</taxon>
        <taxon>Rhabditina</taxon>
        <taxon>Rhabditomorpha</taxon>
        <taxon>Strongyloidea</taxon>
        <taxon>Trichostrongylidae</taxon>
        <taxon>Teladorsagia</taxon>
    </lineage>
</organism>
<feature type="region of interest" description="Disordered" evidence="1">
    <location>
        <begin position="90"/>
        <end position="113"/>
    </location>
</feature>
<name>A0A2G9T473_TELCI</name>
<sequence length="113" mass="12730">VGRTARAGRAGLALTLVTQYDVEVYQKIEAHIGKKLTEYPCVEKDVMLLVERTQEANEMAVKEIKEMAERKKKGKKRGFDDIDDSEEVPAKFKKSLKGRKGGGKVIRKGPRVR</sequence>
<evidence type="ECO:0000313" key="2">
    <source>
        <dbReference type="EMBL" id="PIO52764.1"/>
    </source>
</evidence>
<dbReference type="SUPFAM" id="SSF52540">
    <property type="entry name" value="P-loop containing nucleoside triphosphate hydrolases"/>
    <property type="match status" value="1"/>
</dbReference>
<dbReference type="Proteomes" id="UP000230423">
    <property type="component" value="Unassembled WGS sequence"/>
</dbReference>
<feature type="compositionally biased region" description="Basic residues" evidence="1">
    <location>
        <begin position="91"/>
        <end position="113"/>
    </location>
</feature>